<gene>
    <name evidence="4" type="ORF">DFJ43DRAFT_994113</name>
</gene>
<evidence type="ECO:0000313" key="5">
    <source>
        <dbReference type="Proteomes" id="UP001176059"/>
    </source>
</evidence>
<sequence length="92" mass="10407">ARISELQAEVERLQAELGQDEDAEKIVHNHIKLLHQYNEAKDAAQVHSHRTGQPFGSLSIDVLTFNTCLQLANLRETTVRQIHKDLELPIGD</sequence>
<evidence type="ECO:0000313" key="4">
    <source>
        <dbReference type="EMBL" id="KAJ3733903.1"/>
    </source>
</evidence>
<dbReference type="Proteomes" id="UP001176059">
    <property type="component" value="Unassembled WGS sequence"/>
</dbReference>
<dbReference type="GO" id="GO:0006281">
    <property type="term" value="P:DNA repair"/>
    <property type="evidence" value="ECO:0007669"/>
    <property type="project" value="UniProtKB-KW"/>
</dbReference>
<name>A0AA38JMP1_9AGAR</name>
<feature type="non-terminal residue" evidence="4">
    <location>
        <position position="1"/>
    </location>
</feature>
<dbReference type="AlphaFoldDB" id="A0AA38JMP1"/>
<proteinExistence type="inferred from homology"/>
<organism evidence="4 5">
    <name type="scientific">Lentinula guzmanii</name>
    <dbReference type="NCBI Taxonomy" id="2804957"/>
    <lineage>
        <taxon>Eukaryota</taxon>
        <taxon>Fungi</taxon>
        <taxon>Dikarya</taxon>
        <taxon>Basidiomycota</taxon>
        <taxon>Agaricomycotina</taxon>
        <taxon>Agaricomycetes</taxon>
        <taxon>Agaricomycetidae</taxon>
        <taxon>Agaricales</taxon>
        <taxon>Marasmiineae</taxon>
        <taxon>Omphalotaceae</taxon>
        <taxon>Lentinula</taxon>
    </lineage>
</organism>
<evidence type="ECO:0000256" key="1">
    <source>
        <dbReference type="ARBA" id="ARBA00008060"/>
    </source>
</evidence>
<evidence type="ECO:0000256" key="3">
    <source>
        <dbReference type="ARBA" id="ARBA00023204"/>
    </source>
</evidence>
<dbReference type="EMBL" id="JANVFO010000015">
    <property type="protein sequence ID" value="KAJ3733903.1"/>
    <property type="molecule type" value="Genomic_DNA"/>
</dbReference>
<keyword evidence="5" id="KW-1185">Reference proteome</keyword>
<evidence type="ECO:0000256" key="2">
    <source>
        <dbReference type="ARBA" id="ARBA00022763"/>
    </source>
</evidence>
<reference evidence="4" key="1">
    <citation type="submission" date="2022-08" db="EMBL/GenBank/DDBJ databases">
        <authorList>
            <consortium name="DOE Joint Genome Institute"/>
            <person name="Min B."/>
            <person name="Sierra-Patev S."/>
            <person name="Naranjo-Ortiz M."/>
            <person name="Looney B."/>
            <person name="Konkel Z."/>
            <person name="Slot J.C."/>
            <person name="Sakamoto Y."/>
            <person name="Steenwyk J.L."/>
            <person name="Rokas A."/>
            <person name="Carro J."/>
            <person name="Camarero S."/>
            <person name="Ferreira P."/>
            <person name="Molpeceres G."/>
            <person name="Ruiz-duenas F.J."/>
            <person name="Serrano A."/>
            <person name="Henrissat B."/>
            <person name="Drula E."/>
            <person name="Hughes K.W."/>
            <person name="Mata J.L."/>
            <person name="Ishikawa N.K."/>
            <person name="Vargas-Isla R."/>
            <person name="Ushijima S."/>
            <person name="Smith C.A."/>
            <person name="Ahrendt S."/>
            <person name="Andreopoulos W."/>
            <person name="He G."/>
            <person name="LaButti K."/>
            <person name="Lipzen A."/>
            <person name="Ng V."/>
            <person name="Riley R."/>
            <person name="Sandor L."/>
            <person name="Barry K."/>
            <person name="Martinez A.T."/>
            <person name="Xiao Y."/>
            <person name="Gibbons J.G."/>
            <person name="Terashima K."/>
            <person name="Hibbett D.S."/>
            <person name="Grigoriev I.V."/>
        </authorList>
    </citation>
    <scope>NUCLEOTIDE SEQUENCE</scope>
    <source>
        <strain evidence="4">ET3784</strain>
    </source>
</reference>
<dbReference type="Gene3D" id="1.20.5.170">
    <property type="match status" value="1"/>
</dbReference>
<reference evidence="4" key="2">
    <citation type="journal article" date="2023" name="Proc. Natl. Acad. Sci. U.S.A.">
        <title>A global phylogenomic analysis of the shiitake genus Lentinula.</title>
        <authorList>
            <person name="Sierra-Patev S."/>
            <person name="Min B."/>
            <person name="Naranjo-Ortiz M."/>
            <person name="Looney B."/>
            <person name="Konkel Z."/>
            <person name="Slot J.C."/>
            <person name="Sakamoto Y."/>
            <person name="Steenwyk J.L."/>
            <person name="Rokas A."/>
            <person name="Carro J."/>
            <person name="Camarero S."/>
            <person name="Ferreira P."/>
            <person name="Molpeceres G."/>
            <person name="Ruiz-Duenas F.J."/>
            <person name="Serrano A."/>
            <person name="Henrissat B."/>
            <person name="Drula E."/>
            <person name="Hughes K.W."/>
            <person name="Mata J.L."/>
            <person name="Ishikawa N.K."/>
            <person name="Vargas-Isla R."/>
            <person name="Ushijima S."/>
            <person name="Smith C.A."/>
            <person name="Donoghue J."/>
            <person name="Ahrendt S."/>
            <person name="Andreopoulos W."/>
            <person name="He G."/>
            <person name="LaButti K."/>
            <person name="Lipzen A."/>
            <person name="Ng V."/>
            <person name="Riley R."/>
            <person name="Sandor L."/>
            <person name="Barry K."/>
            <person name="Martinez A.T."/>
            <person name="Xiao Y."/>
            <person name="Gibbons J.G."/>
            <person name="Terashima K."/>
            <person name="Grigoriev I.V."/>
            <person name="Hibbett D."/>
        </authorList>
    </citation>
    <scope>NUCLEOTIDE SEQUENCE</scope>
    <source>
        <strain evidence="4">ET3784</strain>
    </source>
</reference>
<dbReference type="Pfam" id="PF07061">
    <property type="entry name" value="Swi5"/>
    <property type="match status" value="1"/>
</dbReference>
<keyword evidence="3" id="KW-0234">DNA repair</keyword>
<dbReference type="InterPro" id="IPR010760">
    <property type="entry name" value="DNA-repair_Swi5"/>
</dbReference>
<comment type="caution">
    <text evidence="4">The sequence shown here is derived from an EMBL/GenBank/DDBJ whole genome shotgun (WGS) entry which is preliminary data.</text>
</comment>
<keyword evidence="2" id="KW-0227">DNA damage</keyword>
<comment type="similarity">
    <text evidence="1">Belongs to the SWI5/SAE3 family.</text>
</comment>
<accession>A0AA38JMP1</accession>
<protein>
    <submittedName>
        <fullName evidence="4">Uncharacterized protein</fullName>
    </submittedName>
</protein>